<feature type="region of interest" description="Disordered" evidence="2">
    <location>
        <begin position="1"/>
        <end position="20"/>
    </location>
</feature>
<dbReference type="Pfam" id="PF00013">
    <property type="entry name" value="KH_1"/>
    <property type="match status" value="1"/>
</dbReference>
<dbReference type="AlphaFoldDB" id="A0A164QYN4"/>
<dbReference type="Gene3D" id="3.30.1370.10">
    <property type="entry name" value="K Homology domain, type 1"/>
    <property type="match status" value="1"/>
</dbReference>
<feature type="domain" description="K Homology" evidence="3">
    <location>
        <begin position="24"/>
        <end position="50"/>
    </location>
</feature>
<accession>A0A164QYN4</accession>
<sequence length="57" mass="6124">MKRNSDGETGPAAKRLRPMGDTELRLLVYSKVAGSIIGKGGSNISKLRTEVSQNPTH</sequence>
<keyword evidence="4" id="KW-0687">Ribonucleoprotein</keyword>
<proteinExistence type="predicted"/>
<comment type="caution">
    <text evidence="4">The sequence shown here is derived from an EMBL/GenBank/DDBJ whole genome shotgun (WGS) entry which is preliminary data.</text>
</comment>
<dbReference type="PROSITE" id="PS50084">
    <property type="entry name" value="KH_TYPE_1"/>
    <property type="match status" value="1"/>
</dbReference>
<gene>
    <name evidence="4" type="ORF">APZ42_027919</name>
</gene>
<keyword evidence="1" id="KW-0694">RNA-binding</keyword>
<dbReference type="GO" id="GO:1990904">
    <property type="term" value="C:ribonucleoprotein complex"/>
    <property type="evidence" value="ECO:0007669"/>
    <property type="project" value="UniProtKB-KW"/>
</dbReference>
<reference evidence="4 5" key="1">
    <citation type="submission" date="2016-03" db="EMBL/GenBank/DDBJ databases">
        <title>EvidentialGene: Evidence-directed Construction of Genes on Genomes.</title>
        <authorList>
            <person name="Gilbert D.G."/>
            <person name="Choi J.-H."/>
            <person name="Mockaitis K."/>
            <person name="Colbourne J."/>
            <person name="Pfrender M."/>
        </authorList>
    </citation>
    <scope>NUCLEOTIDE SEQUENCE [LARGE SCALE GENOMIC DNA]</scope>
    <source>
        <strain evidence="4 5">Xinb3</strain>
        <tissue evidence="4">Complete organism</tissue>
    </source>
</reference>
<evidence type="ECO:0000259" key="3">
    <source>
        <dbReference type="Pfam" id="PF00013"/>
    </source>
</evidence>
<name>A0A164QYN4_9CRUS</name>
<dbReference type="GO" id="GO:0003723">
    <property type="term" value="F:RNA binding"/>
    <property type="evidence" value="ECO:0007669"/>
    <property type="project" value="UniProtKB-UniRule"/>
</dbReference>
<dbReference type="EMBL" id="LRGB01002302">
    <property type="protein sequence ID" value="KZS08183.1"/>
    <property type="molecule type" value="Genomic_DNA"/>
</dbReference>
<dbReference type="GO" id="GO:0010468">
    <property type="term" value="P:regulation of gene expression"/>
    <property type="evidence" value="ECO:0007669"/>
    <property type="project" value="UniProtKB-ARBA"/>
</dbReference>
<dbReference type="SUPFAM" id="SSF54791">
    <property type="entry name" value="Eukaryotic type KH-domain (KH-domain type I)"/>
    <property type="match status" value="1"/>
</dbReference>
<evidence type="ECO:0000313" key="5">
    <source>
        <dbReference type="Proteomes" id="UP000076858"/>
    </source>
</evidence>
<evidence type="ECO:0000256" key="2">
    <source>
        <dbReference type="SAM" id="MobiDB-lite"/>
    </source>
</evidence>
<dbReference type="Proteomes" id="UP000076858">
    <property type="component" value="Unassembled WGS sequence"/>
</dbReference>
<dbReference type="InterPro" id="IPR004088">
    <property type="entry name" value="KH_dom_type_1"/>
</dbReference>
<dbReference type="InterPro" id="IPR036612">
    <property type="entry name" value="KH_dom_type_1_sf"/>
</dbReference>
<organism evidence="4 5">
    <name type="scientific">Daphnia magna</name>
    <dbReference type="NCBI Taxonomy" id="35525"/>
    <lineage>
        <taxon>Eukaryota</taxon>
        <taxon>Metazoa</taxon>
        <taxon>Ecdysozoa</taxon>
        <taxon>Arthropoda</taxon>
        <taxon>Crustacea</taxon>
        <taxon>Branchiopoda</taxon>
        <taxon>Diplostraca</taxon>
        <taxon>Cladocera</taxon>
        <taxon>Anomopoda</taxon>
        <taxon>Daphniidae</taxon>
        <taxon>Daphnia</taxon>
    </lineage>
</organism>
<protein>
    <submittedName>
        <fullName evidence="4">Heterogeneous nuclear ribonucleoprotein K</fullName>
    </submittedName>
</protein>
<evidence type="ECO:0000313" key="4">
    <source>
        <dbReference type="EMBL" id="KZS08183.1"/>
    </source>
</evidence>
<evidence type="ECO:0000256" key="1">
    <source>
        <dbReference type="PROSITE-ProRule" id="PRU00117"/>
    </source>
</evidence>
<keyword evidence="5" id="KW-1185">Reference proteome</keyword>